<accession>A0A914W913</accession>
<dbReference type="WBParaSite" id="PSAMB.scaffold335size56070.g4886.t1">
    <property type="protein sequence ID" value="PSAMB.scaffold335size56070.g4886.t1"/>
    <property type="gene ID" value="PSAMB.scaffold335size56070.g4886"/>
</dbReference>
<organism evidence="2 3">
    <name type="scientific">Plectus sambesii</name>
    <dbReference type="NCBI Taxonomy" id="2011161"/>
    <lineage>
        <taxon>Eukaryota</taxon>
        <taxon>Metazoa</taxon>
        <taxon>Ecdysozoa</taxon>
        <taxon>Nematoda</taxon>
        <taxon>Chromadorea</taxon>
        <taxon>Plectida</taxon>
        <taxon>Plectina</taxon>
        <taxon>Plectoidea</taxon>
        <taxon>Plectidae</taxon>
        <taxon>Plectus</taxon>
    </lineage>
</organism>
<evidence type="ECO:0000313" key="3">
    <source>
        <dbReference type="WBParaSite" id="PSAMB.scaffold335size56070.g4886.t1"/>
    </source>
</evidence>
<protein>
    <submittedName>
        <fullName evidence="3">Uncharacterized protein</fullName>
    </submittedName>
</protein>
<proteinExistence type="predicted"/>
<name>A0A914W913_9BILA</name>
<feature type="region of interest" description="Disordered" evidence="1">
    <location>
        <begin position="1"/>
        <end position="21"/>
    </location>
</feature>
<keyword evidence="2" id="KW-1185">Reference proteome</keyword>
<dbReference type="AlphaFoldDB" id="A0A914W913"/>
<dbReference type="Proteomes" id="UP000887566">
    <property type="component" value="Unplaced"/>
</dbReference>
<sequence>MFMGVYSEHSPEASGGSGGVAAAALKTEQKGATSSWYGADGSARAPRPSASLAALTSAPAAVQLTNLFLVSYISPLLRSSRLVCRPGVDCGRLERPRQQCRPPGLCSSRVQSSLSVARAKGVLLLLLVVYDRCRDP</sequence>
<reference evidence="3" key="1">
    <citation type="submission" date="2022-11" db="UniProtKB">
        <authorList>
            <consortium name="WormBaseParasite"/>
        </authorList>
    </citation>
    <scope>IDENTIFICATION</scope>
</reference>
<evidence type="ECO:0000313" key="2">
    <source>
        <dbReference type="Proteomes" id="UP000887566"/>
    </source>
</evidence>
<evidence type="ECO:0000256" key="1">
    <source>
        <dbReference type="SAM" id="MobiDB-lite"/>
    </source>
</evidence>